<comment type="caution">
    <text evidence="1">The sequence shown here is derived from an EMBL/GenBank/DDBJ whole genome shotgun (WGS) entry which is preliminary data.</text>
</comment>
<reference evidence="1" key="2">
    <citation type="journal article" date="2021" name="PeerJ">
        <title>Extensive microbial diversity within the chicken gut microbiome revealed by metagenomics and culture.</title>
        <authorList>
            <person name="Gilroy R."/>
            <person name="Ravi A."/>
            <person name="Getino M."/>
            <person name="Pursley I."/>
            <person name="Horton D.L."/>
            <person name="Alikhan N.F."/>
            <person name="Baker D."/>
            <person name="Gharbi K."/>
            <person name="Hall N."/>
            <person name="Watson M."/>
            <person name="Adriaenssens E.M."/>
            <person name="Foster-Nyarko E."/>
            <person name="Jarju S."/>
            <person name="Secka A."/>
            <person name="Antonio M."/>
            <person name="Oren A."/>
            <person name="Chaudhuri R.R."/>
            <person name="La Ragione R."/>
            <person name="Hildebrand F."/>
            <person name="Pallen M.J."/>
        </authorList>
    </citation>
    <scope>NUCLEOTIDE SEQUENCE</scope>
    <source>
        <strain evidence="1">23406</strain>
    </source>
</reference>
<dbReference type="InterPro" id="IPR023296">
    <property type="entry name" value="Glyco_hydro_beta-prop_sf"/>
</dbReference>
<dbReference type="AlphaFoldDB" id="A0A9D1SXN2"/>
<reference evidence="1" key="1">
    <citation type="submission" date="2020-10" db="EMBL/GenBank/DDBJ databases">
        <authorList>
            <person name="Gilroy R."/>
        </authorList>
    </citation>
    <scope>NUCLEOTIDE SEQUENCE</scope>
    <source>
        <strain evidence="1">23406</strain>
    </source>
</reference>
<dbReference type="Gene3D" id="2.115.10.20">
    <property type="entry name" value="Glycosyl hydrolase domain, family 43"/>
    <property type="match status" value="1"/>
</dbReference>
<dbReference type="Proteomes" id="UP000886891">
    <property type="component" value="Unassembled WGS sequence"/>
</dbReference>
<evidence type="ECO:0000313" key="1">
    <source>
        <dbReference type="EMBL" id="HIU99875.1"/>
    </source>
</evidence>
<name>A0A9D1SXN2_9FIRM</name>
<dbReference type="SUPFAM" id="SSF75005">
    <property type="entry name" value="Arabinanase/levansucrase/invertase"/>
    <property type="match status" value="1"/>
</dbReference>
<gene>
    <name evidence="1" type="ORF">IAB14_02025</name>
</gene>
<dbReference type="EMBL" id="DVOH01000016">
    <property type="protein sequence ID" value="HIU99875.1"/>
    <property type="molecule type" value="Genomic_DNA"/>
</dbReference>
<sequence length="398" mass="43726">MKQDFDRLQRFGDLPSTAAVKEGGSVLYLDGTYYCYFLARPAPAMPQKIVRAVSADRIFWHDATVVDLRTSGSVTACTTLLRGGKIALLYAVRTPFGTRLHLAKSSDGLHFDPHPEPVLSAHFDLKEPRLFYAEKRYFLLGAIRRPFRSEIVLLESRNLMKWESVGTIRESRGRKPARFSHPSAFTCNAQSVLLYRKDVRSDEALAERGDFDLTRADFSAANASVLYGIRAPRTSTVAGGETLLTTPTDIGNGMVVSALTAPNDALTLTYPSCLERRRAHDGKTISLSPGTEATLHTDRPTELSLSIDCPSGSVVTLEAQEFRFDFDRDAAAVIVTYGKTERRFPLSSGVSRVDALILPASAAFYFDGKALFSTARPPRALTLGGTGSIRADLYTLEE</sequence>
<proteinExistence type="predicted"/>
<organism evidence="1 2">
    <name type="scientific">Candidatus Stercoripulliclostridium merdipullorum</name>
    <dbReference type="NCBI Taxonomy" id="2840952"/>
    <lineage>
        <taxon>Bacteria</taxon>
        <taxon>Bacillati</taxon>
        <taxon>Bacillota</taxon>
        <taxon>Clostridia</taxon>
        <taxon>Eubacteriales</taxon>
        <taxon>Candidatus Stercoripulliclostridium</taxon>
    </lineage>
</organism>
<evidence type="ECO:0000313" key="2">
    <source>
        <dbReference type="Proteomes" id="UP000886891"/>
    </source>
</evidence>
<protein>
    <submittedName>
        <fullName evidence="1">Uncharacterized protein</fullName>
    </submittedName>
</protein>
<accession>A0A9D1SXN2</accession>